<keyword evidence="1" id="KW-0732">Signal</keyword>
<name>L1QMX0_9CLOT</name>
<dbReference type="AlphaFoldDB" id="L1QMX0"/>
<evidence type="ECO:0000313" key="3">
    <source>
        <dbReference type="EMBL" id="EKY28912.1"/>
    </source>
</evidence>
<dbReference type="GO" id="GO:0032153">
    <property type="term" value="C:cell division site"/>
    <property type="evidence" value="ECO:0007669"/>
    <property type="project" value="TreeGrafter"/>
</dbReference>
<proteinExistence type="predicted"/>
<dbReference type="GO" id="GO:0030428">
    <property type="term" value="C:cell septum"/>
    <property type="evidence" value="ECO:0007669"/>
    <property type="project" value="TreeGrafter"/>
</dbReference>
<keyword evidence="3" id="KW-0132">Cell division</keyword>
<dbReference type="PANTHER" id="PTHR38687">
    <property type="entry name" value="CELL DIVISION PROTEIN DEDD-RELATED"/>
    <property type="match status" value="1"/>
</dbReference>
<dbReference type="InterPro" id="IPR007730">
    <property type="entry name" value="SPOR-like_dom"/>
</dbReference>
<feature type="signal peptide" evidence="1">
    <location>
        <begin position="1"/>
        <end position="32"/>
    </location>
</feature>
<dbReference type="STRING" id="545697.HMPREF0216_00507"/>
<dbReference type="PROSITE" id="PS51724">
    <property type="entry name" value="SPOR"/>
    <property type="match status" value="3"/>
</dbReference>
<dbReference type="GO" id="GO:0032506">
    <property type="term" value="P:cytokinetic process"/>
    <property type="evidence" value="ECO:0007669"/>
    <property type="project" value="TreeGrafter"/>
</dbReference>
<dbReference type="EMBL" id="AMEZ01000015">
    <property type="protein sequence ID" value="EKY28912.1"/>
    <property type="molecule type" value="Genomic_DNA"/>
</dbReference>
<gene>
    <name evidence="3" type="ORF">HMPREF0216_00507</name>
</gene>
<comment type="caution">
    <text evidence="3">The sequence shown here is derived from an EMBL/GenBank/DDBJ whole genome shotgun (WGS) entry which is preliminary data.</text>
</comment>
<dbReference type="InterPro" id="IPR036680">
    <property type="entry name" value="SPOR-like_sf"/>
</dbReference>
<reference evidence="3 4" key="1">
    <citation type="submission" date="2012-05" db="EMBL/GenBank/DDBJ databases">
        <authorList>
            <person name="Weinstock G."/>
            <person name="Sodergren E."/>
            <person name="Lobos E.A."/>
            <person name="Fulton L."/>
            <person name="Fulton R."/>
            <person name="Courtney L."/>
            <person name="Fronick C."/>
            <person name="O'Laughlin M."/>
            <person name="Godfrey J."/>
            <person name="Wilson R.M."/>
            <person name="Miner T."/>
            <person name="Farmer C."/>
            <person name="Delehaunty K."/>
            <person name="Cordes M."/>
            <person name="Minx P."/>
            <person name="Tomlinson C."/>
            <person name="Chen J."/>
            <person name="Wollam A."/>
            <person name="Pepin K.H."/>
            <person name="Bhonagiri V."/>
            <person name="Zhang X."/>
            <person name="Suruliraj S."/>
            <person name="Warren W."/>
            <person name="Mitreva M."/>
            <person name="Mardis E.R."/>
            <person name="Wilson R.K."/>
        </authorList>
    </citation>
    <scope>NUCLEOTIDE SEQUENCE [LARGE SCALE GENOMIC DNA]</scope>
    <source>
        <strain evidence="3 4">DSM 1785</strain>
    </source>
</reference>
<dbReference type="SUPFAM" id="SSF110997">
    <property type="entry name" value="Sporulation related repeat"/>
    <property type="match status" value="3"/>
</dbReference>
<sequence>MKSGRLKGITKVIFICIFAISICSISPTNVQANSGGKGVNILVANSTSEEIFYRVIVGSFKNISNAKKMVTTMEGLGLDAFISEENINGQNLNRVVVGSFSQRKNAESMVSDLEDMGYDAFIDTFIKYSDKDNSSINNSNDKTIYYAVIAGSFNNIENANERLKELQDDGFECYISTDLIDGKVYNRIITGSFTNKKNAQNKVNELVKEGYEAFIDVYEENNKVTSPNKKETTYYTVVVGSFKEYKNAENIVHELNEKGIDSYVSPTNINGEIINRVIAGSFINKENANNMINTLKLNGYEAFIDVYIQ</sequence>
<evidence type="ECO:0000259" key="2">
    <source>
        <dbReference type="PROSITE" id="PS51724"/>
    </source>
</evidence>
<dbReference type="PATRIC" id="fig|545697.3.peg.499"/>
<dbReference type="HOGENOM" id="CLU_899265_0_0_9"/>
<dbReference type="PANTHER" id="PTHR38687:SF1">
    <property type="entry name" value="CELL DIVISION PROTEIN DEDD"/>
    <property type="match status" value="1"/>
</dbReference>
<protein>
    <submittedName>
        <fullName evidence="3">Sporulation and cell division repeat protein</fullName>
    </submittedName>
</protein>
<dbReference type="RefSeq" id="WP_005210661.1">
    <property type="nucleotide sequence ID" value="NZ_KB291609.1"/>
</dbReference>
<dbReference type="InterPro" id="IPR052521">
    <property type="entry name" value="Cell_div_SPOR-domain"/>
</dbReference>
<dbReference type="OrthoDB" id="9763643at2"/>
<feature type="domain" description="SPOR" evidence="2">
    <location>
        <begin position="140"/>
        <end position="218"/>
    </location>
</feature>
<dbReference type="Proteomes" id="UP000010420">
    <property type="component" value="Unassembled WGS sequence"/>
</dbReference>
<evidence type="ECO:0000313" key="4">
    <source>
        <dbReference type="Proteomes" id="UP000010420"/>
    </source>
</evidence>
<feature type="chain" id="PRO_5003957035" evidence="1">
    <location>
        <begin position="33"/>
        <end position="309"/>
    </location>
</feature>
<feature type="domain" description="SPOR" evidence="2">
    <location>
        <begin position="47"/>
        <end position="129"/>
    </location>
</feature>
<keyword evidence="3" id="KW-0131">Cell cycle</keyword>
<feature type="domain" description="SPOR" evidence="2">
    <location>
        <begin position="229"/>
        <end position="309"/>
    </location>
</feature>
<keyword evidence="4" id="KW-1185">Reference proteome</keyword>
<dbReference type="Gene3D" id="3.30.70.1070">
    <property type="entry name" value="Sporulation related repeat"/>
    <property type="match status" value="3"/>
</dbReference>
<accession>L1QMX0</accession>
<evidence type="ECO:0000256" key="1">
    <source>
        <dbReference type="SAM" id="SignalP"/>
    </source>
</evidence>
<dbReference type="GO" id="GO:0042834">
    <property type="term" value="F:peptidoglycan binding"/>
    <property type="evidence" value="ECO:0007669"/>
    <property type="project" value="InterPro"/>
</dbReference>
<dbReference type="eggNOG" id="COG3087">
    <property type="taxonomic scope" value="Bacteria"/>
</dbReference>
<organism evidence="3 4">
    <name type="scientific">Clostridium celatum DSM 1785</name>
    <dbReference type="NCBI Taxonomy" id="545697"/>
    <lineage>
        <taxon>Bacteria</taxon>
        <taxon>Bacillati</taxon>
        <taxon>Bacillota</taxon>
        <taxon>Clostridia</taxon>
        <taxon>Eubacteriales</taxon>
        <taxon>Clostridiaceae</taxon>
        <taxon>Clostridium</taxon>
    </lineage>
</organism>
<dbReference type="Pfam" id="PF05036">
    <property type="entry name" value="SPOR"/>
    <property type="match status" value="3"/>
</dbReference>